<dbReference type="SUPFAM" id="SSF56024">
    <property type="entry name" value="Phospholipase D/nuclease"/>
    <property type="match status" value="2"/>
</dbReference>
<keyword evidence="4 11" id="KW-0418">Kinase</keyword>
<dbReference type="PIRSF" id="PIRSF015589">
    <property type="entry name" value="PP_kinase"/>
    <property type="match status" value="1"/>
</dbReference>
<evidence type="ECO:0000259" key="8">
    <source>
        <dbReference type="Pfam" id="PF13089"/>
    </source>
</evidence>
<gene>
    <name evidence="11" type="ORF">ST1E_0421</name>
</gene>
<dbReference type="Proteomes" id="UP000011658">
    <property type="component" value="Chromosome"/>
</dbReference>
<evidence type="ECO:0000256" key="4">
    <source>
        <dbReference type="ARBA" id="ARBA00022777"/>
    </source>
</evidence>
<evidence type="ECO:0000259" key="10">
    <source>
        <dbReference type="Pfam" id="PF17941"/>
    </source>
</evidence>
<evidence type="ECO:0000256" key="5">
    <source>
        <dbReference type="ARBA" id="ARBA00022840"/>
    </source>
</evidence>
<dbReference type="InterPro" id="IPR036832">
    <property type="entry name" value="PPK_N_dom_sf"/>
</dbReference>
<dbReference type="NCBIfam" id="TIGR03705">
    <property type="entry name" value="poly_P_kin"/>
    <property type="match status" value="1"/>
</dbReference>
<keyword evidence="12" id="KW-1185">Reference proteome</keyword>
<dbReference type="OrthoDB" id="9761456at2"/>
<feature type="domain" description="Polyphosphate kinase C-terminal" evidence="10">
    <location>
        <begin position="330"/>
        <end position="491"/>
    </location>
</feature>
<feature type="domain" description="Polyphosphate kinase middle" evidence="7">
    <location>
        <begin position="116"/>
        <end position="295"/>
    </location>
</feature>
<feature type="domain" description="Polyphosphate kinase C-terminal" evidence="9">
    <location>
        <begin position="500"/>
        <end position="667"/>
    </location>
</feature>
<dbReference type="GO" id="GO:0009358">
    <property type="term" value="C:polyphosphate kinase complex"/>
    <property type="evidence" value="ECO:0007669"/>
    <property type="project" value="InterPro"/>
</dbReference>
<evidence type="ECO:0000256" key="6">
    <source>
        <dbReference type="RuleBase" id="RU003800"/>
    </source>
</evidence>
<proteinExistence type="inferred from homology"/>
<accession>M1MAE7</accession>
<dbReference type="Gene3D" id="1.20.58.310">
    <property type="entry name" value="Polyphosphate kinase N-terminal domain"/>
    <property type="match status" value="1"/>
</dbReference>
<dbReference type="KEGG" id="kga:ST1E_0421"/>
<sequence length="685" mass="80527">MNRKNFSLKSSLLDRELSFLKFNERVLYLVEDPKIPLLERLKYICIVSLNIDEFFEVRVSNFKNLYTSVYSRSFQKLYLEIRSIVQKQYVLFYKVLLPVLQSKDIKIIDIYRLNREQFEWAKNLFINDIKKLLSPVLMEDNHPFPNFPNKCLVFIVNLAKRDSLFNKHIALVQVPSVLPRLIKIPDVLSEYKYSYILLTSLLITFIEYLFPSYKLYRCDQFRITRNSNLFLKENIVDIREYVQRSLLLRDLGSPVRLEINSQASSQLELFLQKKFSLSRYDTYRIQGTLDLSTFIYIYNSVDLPNLKFPINKSSLPISLNYQKSTSSCFFRYLKHRDILLHHPYQSFRLVINFLMAAAIDPCVVAIKQTIYRTGDNSELMKILLIAAKMGKKVTVVLELMARFDEQTNINWSFELEKFGVDVLYGVLPYKTHAKMALILRQEEDGVKKYVHLSTGNYHQSTADYYTDFGLLTSEPKLCDDIDKLFLKLTGSRTYAAMDVLLYSPLTLYDNLISMVREESLYACNGKKSIIMAKMNALVDPNIINELYRASCYGVKIYLIVRGVCTLRSGVANLSENIVVRSIVGRFLEHSRAFYFYSNGQEKVYLSSADWMGRNFFKRLEIAFPVQNEDIKQRIIREAFLLPLMDNQFSWDKRDYDYNKIRSNSTERIFSVQDFLMREYGSWLIR</sequence>
<dbReference type="PANTHER" id="PTHR30218">
    <property type="entry name" value="POLYPHOSPHATE KINASE"/>
    <property type="match status" value="1"/>
</dbReference>
<evidence type="ECO:0000313" key="12">
    <source>
        <dbReference type="Proteomes" id="UP000011658"/>
    </source>
</evidence>
<dbReference type="Pfam" id="PF02503">
    <property type="entry name" value="PP_kinase"/>
    <property type="match status" value="1"/>
</dbReference>
<dbReference type="PANTHER" id="PTHR30218:SF0">
    <property type="entry name" value="POLYPHOSPHATE KINASE"/>
    <property type="match status" value="1"/>
</dbReference>
<keyword evidence="5" id="KW-0067">ATP-binding</keyword>
<dbReference type="EMBL" id="CP003806">
    <property type="protein sequence ID" value="AGF48870.1"/>
    <property type="molecule type" value="Genomic_DNA"/>
</dbReference>
<evidence type="ECO:0000256" key="1">
    <source>
        <dbReference type="ARBA" id="ARBA00022553"/>
    </source>
</evidence>
<evidence type="ECO:0000259" key="7">
    <source>
        <dbReference type="Pfam" id="PF02503"/>
    </source>
</evidence>
<dbReference type="RefSeq" id="WP_015389355.1">
    <property type="nucleotide sequence ID" value="NC_020284.1"/>
</dbReference>
<comment type="catalytic activity">
    <reaction evidence="6">
        <text>[phosphate](n) + ATP = [phosphate](n+1) + ADP</text>
        <dbReference type="Rhea" id="RHEA:19573"/>
        <dbReference type="Rhea" id="RHEA-COMP:9859"/>
        <dbReference type="Rhea" id="RHEA-COMP:14280"/>
        <dbReference type="ChEBI" id="CHEBI:16838"/>
        <dbReference type="ChEBI" id="CHEBI:30616"/>
        <dbReference type="ChEBI" id="CHEBI:456216"/>
        <dbReference type="EC" id="2.7.4.1"/>
    </reaction>
</comment>
<dbReference type="Pfam" id="PF17941">
    <property type="entry name" value="PP_kinase_C_1"/>
    <property type="match status" value="1"/>
</dbReference>
<comment type="similarity">
    <text evidence="6">Belongs to the polyphosphate kinase 1 (PPK1) family.</text>
</comment>
<dbReference type="GO" id="GO:0006799">
    <property type="term" value="P:polyphosphate biosynthetic process"/>
    <property type="evidence" value="ECO:0007669"/>
    <property type="project" value="InterPro"/>
</dbReference>
<dbReference type="eggNOG" id="COG0855">
    <property type="taxonomic scope" value="Bacteria"/>
</dbReference>
<comment type="PTM">
    <text evidence="6">An intermediate of this reaction is the autophosphorylated ppk in which a phosphate is covalently linked to a histidine residue through a N-P bond.</text>
</comment>
<dbReference type="GO" id="GO:0005524">
    <property type="term" value="F:ATP binding"/>
    <property type="evidence" value="ECO:0007669"/>
    <property type="project" value="UniProtKB-KW"/>
</dbReference>
<dbReference type="InterPro" id="IPR025198">
    <property type="entry name" value="PPK_N_dom"/>
</dbReference>
<dbReference type="Gene3D" id="3.30.1840.10">
    <property type="entry name" value="Polyphosphate kinase middle domain"/>
    <property type="match status" value="1"/>
</dbReference>
<dbReference type="STRING" id="1208921.ST1E_0421"/>
<dbReference type="NCBIfam" id="NF003918">
    <property type="entry name" value="PRK05443.1-2"/>
    <property type="match status" value="1"/>
</dbReference>
<comment type="function">
    <text evidence="6">Catalyzes the reversible transfer of the terminal phosphate of ATP to form a long-chain polyphosphate (polyP).</text>
</comment>
<evidence type="ECO:0000259" key="9">
    <source>
        <dbReference type="Pfam" id="PF13090"/>
    </source>
</evidence>
<keyword evidence="1 6" id="KW-0597">Phosphoprotein</keyword>
<dbReference type="Gene3D" id="3.30.870.10">
    <property type="entry name" value="Endonuclease Chain A"/>
    <property type="match status" value="2"/>
</dbReference>
<dbReference type="InterPro" id="IPR024953">
    <property type="entry name" value="PP_kinase_middle"/>
</dbReference>
<name>M1MAE7_9PROT</name>
<dbReference type="EC" id="2.7.4.1" evidence="6"/>
<dbReference type="PATRIC" id="fig|1208921.3.peg.147"/>
<evidence type="ECO:0000313" key="11">
    <source>
        <dbReference type="EMBL" id="AGF48870.1"/>
    </source>
</evidence>
<dbReference type="SUPFAM" id="SSF143724">
    <property type="entry name" value="PHP14-like"/>
    <property type="match status" value="1"/>
</dbReference>
<dbReference type="HOGENOM" id="CLU_009678_5_0_4"/>
<keyword evidence="2 6" id="KW-0808">Transferase</keyword>
<feature type="domain" description="Polyphosphate kinase N-terminal" evidence="8">
    <location>
        <begin position="13"/>
        <end position="107"/>
    </location>
</feature>
<evidence type="ECO:0000256" key="3">
    <source>
        <dbReference type="ARBA" id="ARBA00022741"/>
    </source>
</evidence>
<protein>
    <recommendedName>
        <fullName evidence="6">Polyphosphate kinase</fullName>
        <ecNumber evidence="6">2.7.4.1</ecNumber>
    </recommendedName>
</protein>
<dbReference type="Pfam" id="PF13089">
    <property type="entry name" value="PP_kinase_N"/>
    <property type="match status" value="1"/>
</dbReference>
<dbReference type="InterPro" id="IPR041108">
    <property type="entry name" value="PP_kinase_C_1"/>
</dbReference>
<keyword evidence="3" id="KW-0547">Nucleotide-binding</keyword>
<dbReference type="Pfam" id="PF13090">
    <property type="entry name" value="PP_kinase_C"/>
    <property type="match status" value="1"/>
</dbReference>
<dbReference type="SUPFAM" id="SSF140356">
    <property type="entry name" value="PPK N-terminal domain-like"/>
    <property type="match status" value="1"/>
</dbReference>
<dbReference type="InterPro" id="IPR025200">
    <property type="entry name" value="PPK_C_dom2"/>
</dbReference>
<dbReference type="AlphaFoldDB" id="M1MAE7"/>
<evidence type="ECO:0000256" key="2">
    <source>
        <dbReference type="ARBA" id="ARBA00022679"/>
    </source>
</evidence>
<dbReference type="InterPro" id="IPR036830">
    <property type="entry name" value="PP_kinase_middle_dom_sf"/>
</dbReference>
<reference evidence="11 12" key="1">
    <citation type="journal article" date="2013" name="Genome Biol. Evol.">
        <title>Genome evolution and phylogenomic analysis of candidatus kinetoplastibacterium, the betaproteobacterial endosymbionts of strigomonas and angomonas.</title>
        <authorList>
            <person name="Alves J.M."/>
            <person name="Serrano M.G."/>
            <person name="Maia da Silva F."/>
            <person name="Voegtly L.J."/>
            <person name="Matveyev A.V."/>
            <person name="Teixeira M.M."/>
            <person name="Camargo E.P."/>
            <person name="Buck G.A."/>
        </authorList>
    </citation>
    <scope>NUCLEOTIDE SEQUENCE [LARGE SCALE GENOMIC DNA]</scope>
    <source>
        <strain evidence="11 12">TCC219</strain>
    </source>
</reference>
<dbReference type="GO" id="GO:0008976">
    <property type="term" value="F:polyphosphate kinase activity"/>
    <property type="evidence" value="ECO:0007669"/>
    <property type="project" value="UniProtKB-EC"/>
</dbReference>
<organism evidence="11 12">
    <name type="scientific">Candidatus Kinetoplastidibacterium galati TCC219</name>
    <dbReference type="NCBI Taxonomy" id="1208921"/>
    <lineage>
        <taxon>Bacteria</taxon>
        <taxon>Pseudomonadati</taxon>
        <taxon>Pseudomonadota</taxon>
        <taxon>Betaproteobacteria</taxon>
        <taxon>Candidatus Kinetoplastidibacterium</taxon>
    </lineage>
</organism>
<dbReference type="InterPro" id="IPR003414">
    <property type="entry name" value="PP_kinase"/>
</dbReference>